<accession>A0AAP4AA12</accession>
<evidence type="ECO:0000313" key="1">
    <source>
        <dbReference type="EMBL" id="MDH2335654.1"/>
    </source>
</evidence>
<gene>
    <name evidence="1" type="ORF">QDQ28_05585</name>
</gene>
<comment type="caution">
    <text evidence="1">The sequence shown here is derived from an EMBL/GenBank/DDBJ whole genome shotgun (WGS) entry which is preliminary data.</text>
</comment>
<dbReference type="AlphaFoldDB" id="A0AAP4AA12"/>
<dbReference type="Proteomes" id="UP001222958">
    <property type="component" value="Unassembled WGS sequence"/>
</dbReference>
<evidence type="ECO:0000313" key="2">
    <source>
        <dbReference type="Proteomes" id="UP001222958"/>
    </source>
</evidence>
<sequence>MEDFLKEIELALEHKLYFIALSSTLTLPDICGALGSENNKASGKKYKEWYDKYAFNKCSTILDGHNCYKFRCSLLHQGSTIDSSEKNKSKFSRILFLEPNKMILMHDNLIDDVLNLDINLFCKGMIDAVRYWFAEVSKNDIFKKNYPNMIKRYKGGLKPFVNGMTVIS</sequence>
<dbReference type="RefSeq" id="WP_279857200.1">
    <property type="nucleotide sequence ID" value="NZ_JARVUX010000002.1"/>
</dbReference>
<organism evidence="1 2">
    <name type="scientific">Clostridium perfringens</name>
    <dbReference type="NCBI Taxonomy" id="1502"/>
    <lineage>
        <taxon>Bacteria</taxon>
        <taxon>Bacillati</taxon>
        <taxon>Bacillota</taxon>
        <taxon>Clostridia</taxon>
        <taxon>Eubacteriales</taxon>
        <taxon>Clostridiaceae</taxon>
        <taxon>Clostridium</taxon>
    </lineage>
</organism>
<reference evidence="1" key="1">
    <citation type="submission" date="2023-04" db="EMBL/GenBank/DDBJ databases">
        <title>Epidemiological investigation of Clostridium perfringens isolated from cattle.</title>
        <authorList>
            <person name="Tian R."/>
        </authorList>
    </citation>
    <scope>NUCLEOTIDE SEQUENCE</scope>
    <source>
        <strain evidence="1">ZWCP172</strain>
    </source>
</reference>
<protein>
    <submittedName>
        <fullName evidence="1">Uncharacterized protein</fullName>
    </submittedName>
</protein>
<name>A0AAP4AA12_CLOPF</name>
<dbReference type="EMBL" id="JARVUX010000002">
    <property type="protein sequence ID" value="MDH2335654.1"/>
    <property type="molecule type" value="Genomic_DNA"/>
</dbReference>
<proteinExistence type="predicted"/>